<dbReference type="SUPFAM" id="SSF49464">
    <property type="entry name" value="Carboxypeptidase regulatory domain-like"/>
    <property type="match status" value="1"/>
</dbReference>
<dbReference type="Gene3D" id="2.170.130.10">
    <property type="entry name" value="TonB-dependent receptor, plug domain"/>
    <property type="match status" value="1"/>
</dbReference>
<keyword evidence="1" id="KW-0998">Cell outer membrane</keyword>
<comment type="subcellular location">
    <subcellularLocation>
        <location evidence="1">Cell outer membrane</location>
        <topology evidence="1">Multi-pass membrane protein</topology>
    </subcellularLocation>
</comment>
<evidence type="ECO:0000259" key="3">
    <source>
        <dbReference type="Pfam" id="PF07715"/>
    </source>
</evidence>
<dbReference type="InterPro" id="IPR039426">
    <property type="entry name" value="TonB-dep_rcpt-like"/>
</dbReference>
<dbReference type="InterPro" id="IPR008969">
    <property type="entry name" value="CarboxyPept-like_regulatory"/>
</dbReference>
<dbReference type="Pfam" id="PF07715">
    <property type="entry name" value="Plug"/>
    <property type="match status" value="1"/>
</dbReference>
<dbReference type="Gene3D" id="2.60.40.1120">
    <property type="entry name" value="Carboxypeptidase-like, regulatory domain"/>
    <property type="match status" value="1"/>
</dbReference>
<dbReference type="EMBL" id="CADCTW010000253">
    <property type="protein sequence ID" value="CAA9372511.1"/>
    <property type="molecule type" value="Genomic_DNA"/>
</dbReference>
<keyword evidence="2" id="KW-0732">Signal</keyword>
<evidence type="ECO:0000256" key="2">
    <source>
        <dbReference type="SAM" id="SignalP"/>
    </source>
</evidence>
<name>A0A6J4N082_9BACT</name>
<dbReference type="SUPFAM" id="SSF56935">
    <property type="entry name" value="Porins"/>
    <property type="match status" value="1"/>
</dbReference>
<proteinExistence type="inferred from homology"/>
<keyword evidence="1" id="KW-0812">Transmembrane</keyword>
<dbReference type="InterPro" id="IPR037066">
    <property type="entry name" value="Plug_dom_sf"/>
</dbReference>
<dbReference type="PROSITE" id="PS52016">
    <property type="entry name" value="TONB_DEPENDENT_REC_3"/>
    <property type="match status" value="1"/>
</dbReference>
<keyword evidence="1" id="KW-1134">Transmembrane beta strand</keyword>
<evidence type="ECO:0000256" key="1">
    <source>
        <dbReference type="PROSITE-ProRule" id="PRU01360"/>
    </source>
</evidence>
<reference evidence="4" key="1">
    <citation type="submission" date="2020-02" db="EMBL/GenBank/DDBJ databases">
        <authorList>
            <person name="Meier V. D."/>
        </authorList>
    </citation>
    <scope>NUCLEOTIDE SEQUENCE</scope>
    <source>
        <strain evidence="4">AVDCRST_MAG68</strain>
    </source>
</reference>
<keyword evidence="1" id="KW-0472">Membrane</keyword>
<evidence type="ECO:0000313" key="4">
    <source>
        <dbReference type="EMBL" id="CAA9372511.1"/>
    </source>
</evidence>
<gene>
    <name evidence="4" type="ORF">AVDCRST_MAG68-5659</name>
</gene>
<feature type="signal peptide" evidence="2">
    <location>
        <begin position="1"/>
        <end position="21"/>
    </location>
</feature>
<feature type="domain" description="TonB-dependent receptor plug" evidence="3">
    <location>
        <begin position="145"/>
        <end position="228"/>
    </location>
</feature>
<feature type="chain" id="PRO_5026787695" description="TonB-dependent receptor plug domain-containing protein" evidence="2">
    <location>
        <begin position="22"/>
        <end position="250"/>
    </location>
</feature>
<sequence length="250" mass="27208">MRSLCRFVLAALLASPAPLFAQTVEGRVMDRANDQPISEVSVSALNGSGRVVARTVADSAGHFRLEVRGAGAYRLRAVRLGYRQVTSPGFSLGADEALQVDLHLSAGAVDLEPLTIRSRPEPPRNRYLEAAGFYERERQAPGTFMRREEVQRGNRNRMSDVLALLPGVRRSMVQGRPSISLGRSANGRACFPAVFVDGQPLTRPEAIDDIIHVAAIEAMEVYRGPSQTPARFAGNEGGCGVVVIWTQQRI</sequence>
<accession>A0A6J4N082</accession>
<dbReference type="InterPro" id="IPR012910">
    <property type="entry name" value="Plug_dom"/>
</dbReference>
<dbReference type="GO" id="GO:0009279">
    <property type="term" value="C:cell outer membrane"/>
    <property type="evidence" value="ECO:0007669"/>
    <property type="project" value="UniProtKB-SubCell"/>
</dbReference>
<protein>
    <recommendedName>
        <fullName evidence="3">TonB-dependent receptor plug domain-containing protein</fullName>
    </recommendedName>
</protein>
<keyword evidence="1" id="KW-0813">Transport</keyword>
<dbReference type="AlphaFoldDB" id="A0A6J4N082"/>
<dbReference type="Pfam" id="PF13620">
    <property type="entry name" value="CarboxypepD_reg"/>
    <property type="match status" value="1"/>
</dbReference>
<comment type="similarity">
    <text evidence="1">Belongs to the TonB-dependent receptor family.</text>
</comment>
<organism evidence="4">
    <name type="scientific">uncultured Gemmatimonadota bacterium</name>
    <dbReference type="NCBI Taxonomy" id="203437"/>
    <lineage>
        <taxon>Bacteria</taxon>
        <taxon>Pseudomonadati</taxon>
        <taxon>Gemmatimonadota</taxon>
        <taxon>environmental samples</taxon>
    </lineage>
</organism>